<gene>
    <name evidence="1" type="ORF">N7493_007358</name>
</gene>
<dbReference type="EMBL" id="JAQJAN010000010">
    <property type="protein sequence ID" value="KAJ5719780.1"/>
    <property type="molecule type" value="Genomic_DNA"/>
</dbReference>
<evidence type="ECO:0000313" key="1">
    <source>
        <dbReference type="EMBL" id="KAJ5719780.1"/>
    </source>
</evidence>
<sequence length="114" mass="13042">MKQPSAHETNLFELGQVERKGKAYQDVDGRDKRKPRSVMADAVITYERAPETRVVAETILIPFDIGIQSWVLVERRVNGAFTVLGWGSRETPVQRPEFGGICFIEARQNDWHEN</sequence>
<evidence type="ECO:0000313" key="2">
    <source>
        <dbReference type="Proteomes" id="UP001215712"/>
    </source>
</evidence>
<reference evidence="1" key="2">
    <citation type="submission" date="2023-01" db="EMBL/GenBank/DDBJ databases">
        <authorList>
            <person name="Petersen C."/>
        </authorList>
    </citation>
    <scope>NUCLEOTIDE SEQUENCE</scope>
    <source>
        <strain evidence="1">IBT 17514</strain>
    </source>
</reference>
<accession>A0AAD6HJA8</accession>
<name>A0AAD6HJA8_9EURO</name>
<organism evidence="1 2">
    <name type="scientific">Penicillium malachiteum</name>
    <dbReference type="NCBI Taxonomy" id="1324776"/>
    <lineage>
        <taxon>Eukaryota</taxon>
        <taxon>Fungi</taxon>
        <taxon>Dikarya</taxon>
        <taxon>Ascomycota</taxon>
        <taxon>Pezizomycotina</taxon>
        <taxon>Eurotiomycetes</taxon>
        <taxon>Eurotiomycetidae</taxon>
        <taxon>Eurotiales</taxon>
        <taxon>Aspergillaceae</taxon>
        <taxon>Penicillium</taxon>
    </lineage>
</organism>
<reference evidence="1" key="1">
    <citation type="journal article" date="2023" name="IMA Fungus">
        <title>Comparative genomic study of the Penicillium genus elucidates a diverse pangenome and 15 lateral gene transfer events.</title>
        <authorList>
            <person name="Petersen C."/>
            <person name="Sorensen T."/>
            <person name="Nielsen M.R."/>
            <person name="Sondergaard T.E."/>
            <person name="Sorensen J.L."/>
            <person name="Fitzpatrick D.A."/>
            <person name="Frisvad J.C."/>
            <person name="Nielsen K.L."/>
        </authorList>
    </citation>
    <scope>NUCLEOTIDE SEQUENCE</scope>
    <source>
        <strain evidence="1">IBT 17514</strain>
    </source>
</reference>
<dbReference type="Proteomes" id="UP001215712">
    <property type="component" value="Unassembled WGS sequence"/>
</dbReference>
<dbReference type="AlphaFoldDB" id="A0AAD6HJA8"/>
<keyword evidence="2" id="KW-1185">Reference proteome</keyword>
<proteinExistence type="predicted"/>
<comment type="caution">
    <text evidence="1">The sequence shown here is derived from an EMBL/GenBank/DDBJ whole genome shotgun (WGS) entry which is preliminary data.</text>
</comment>
<protein>
    <submittedName>
        <fullName evidence="1">Uncharacterized protein</fullName>
    </submittedName>
</protein>